<sequence>MEFTFFVAKVSHWARNCPCLRCSHYAVQIGQGRTVLQNLLLHRNVCQICYTWGLKIGVPTLQRNLG</sequence>
<evidence type="ECO:0000313" key="1">
    <source>
        <dbReference type="EMBL" id="EGV99382.1"/>
    </source>
</evidence>
<dbReference type="EMBL" id="JH000950">
    <property type="protein sequence ID" value="EGV99382.1"/>
    <property type="molecule type" value="Genomic_DNA"/>
</dbReference>
<accession>G3HYX7</accession>
<dbReference type="Proteomes" id="UP000001075">
    <property type="component" value="Unassembled WGS sequence"/>
</dbReference>
<dbReference type="AlphaFoldDB" id="G3HYX7"/>
<organism evidence="1 2">
    <name type="scientific">Cricetulus griseus</name>
    <name type="common">Chinese hamster</name>
    <name type="synonym">Cricetulus barabensis griseus</name>
    <dbReference type="NCBI Taxonomy" id="10029"/>
    <lineage>
        <taxon>Eukaryota</taxon>
        <taxon>Metazoa</taxon>
        <taxon>Chordata</taxon>
        <taxon>Craniata</taxon>
        <taxon>Vertebrata</taxon>
        <taxon>Euteleostomi</taxon>
        <taxon>Mammalia</taxon>
        <taxon>Eutheria</taxon>
        <taxon>Euarchontoglires</taxon>
        <taxon>Glires</taxon>
        <taxon>Rodentia</taxon>
        <taxon>Myomorpha</taxon>
        <taxon>Muroidea</taxon>
        <taxon>Cricetidae</taxon>
        <taxon>Cricetinae</taxon>
        <taxon>Cricetulus</taxon>
    </lineage>
</organism>
<evidence type="ECO:0000313" key="2">
    <source>
        <dbReference type="Proteomes" id="UP000001075"/>
    </source>
</evidence>
<protein>
    <submittedName>
        <fullName evidence="1">Uncharacterized protein</fullName>
    </submittedName>
</protein>
<dbReference type="InParanoid" id="G3HYX7"/>
<proteinExistence type="predicted"/>
<name>G3HYX7_CRIGR</name>
<reference evidence="2" key="1">
    <citation type="journal article" date="2011" name="Nat. Biotechnol.">
        <title>The genomic sequence of the Chinese hamster ovary (CHO)-K1 cell line.</title>
        <authorList>
            <person name="Xu X."/>
            <person name="Nagarajan H."/>
            <person name="Lewis N.E."/>
            <person name="Pan S."/>
            <person name="Cai Z."/>
            <person name="Liu X."/>
            <person name="Chen W."/>
            <person name="Xie M."/>
            <person name="Wang W."/>
            <person name="Hammond S."/>
            <person name="Andersen M.R."/>
            <person name="Neff N."/>
            <person name="Passarelli B."/>
            <person name="Koh W."/>
            <person name="Fan H.C."/>
            <person name="Wang J."/>
            <person name="Gui Y."/>
            <person name="Lee K.H."/>
            <person name="Betenbaugh M.J."/>
            <person name="Quake S.R."/>
            <person name="Famili I."/>
            <person name="Palsson B.O."/>
            <person name="Wang J."/>
        </authorList>
    </citation>
    <scope>NUCLEOTIDE SEQUENCE [LARGE SCALE GENOMIC DNA]</scope>
    <source>
        <strain evidence="2">CHO K1 cell line</strain>
    </source>
</reference>
<gene>
    <name evidence="1" type="ORF">I79_016270</name>
</gene>